<dbReference type="GO" id="GO:0000981">
    <property type="term" value="F:DNA-binding transcription factor activity, RNA polymerase II-specific"/>
    <property type="evidence" value="ECO:0007669"/>
    <property type="project" value="TreeGrafter"/>
</dbReference>
<dbReference type="KEGG" id="hazt:108680488"/>
<keyword evidence="3" id="KW-0221">Differentiation</keyword>
<keyword evidence="5" id="KW-0805">Transcription regulation</keyword>
<dbReference type="Gene3D" id="4.10.280.10">
    <property type="entry name" value="Helix-loop-helix DNA-binding domain"/>
    <property type="match status" value="1"/>
</dbReference>
<dbReference type="Pfam" id="PF00010">
    <property type="entry name" value="HLH"/>
    <property type="match status" value="1"/>
</dbReference>
<dbReference type="PROSITE" id="PS50888">
    <property type="entry name" value="BHLH"/>
    <property type="match status" value="1"/>
</dbReference>
<dbReference type="PANTHER" id="PTHR19290">
    <property type="entry name" value="BASIC HELIX-LOOP-HELIX PROTEIN NEUROGENIN-RELATED"/>
    <property type="match status" value="1"/>
</dbReference>
<dbReference type="SUPFAM" id="SSF47459">
    <property type="entry name" value="HLH, helix-loop-helix DNA-binding domain"/>
    <property type="match status" value="1"/>
</dbReference>
<dbReference type="GeneID" id="108680488"/>
<dbReference type="InterPro" id="IPR011598">
    <property type="entry name" value="bHLH_dom"/>
</dbReference>
<dbReference type="InterPro" id="IPR050359">
    <property type="entry name" value="bHLH_transcription_factors"/>
</dbReference>
<evidence type="ECO:0000256" key="5">
    <source>
        <dbReference type="ARBA" id="ARBA00023015"/>
    </source>
</evidence>
<evidence type="ECO:0000313" key="10">
    <source>
        <dbReference type="RefSeq" id="XP_047738909.1"/>
    </source>
</evidence>
<gene>
    <name evidence="10" type="primary">LOC108680488</name>
</gene>
<proteinExistence type="predicted"/>
<evidence type="ECO:0000256" key="7">
    <source>
        <dbReference type="ARBA" id="ARBA00023242"/>
    </source>
</evidence>
<evidence type="ECO:0000256" key="2">
    <source>
        <dbReference type="ARBA" id="ARBA00022473"/>
    </source>
</evidence>
<organism evidence="9 10">
    <name type="scientific">Hyalella azteca</name>
    <name type="common">Amphipod</name>
    <dbReference type="NCBI Taxonomy" id="294128"/>
    <lineage>
        <taxon>Eukaryota</taxon>
        <taxon>Metazoa</taxon>
        <taxon>Ecdysozoa</taxon>
        <taxon>Arthropoda</taxon>
        <taxon>Crustacea</taxon>
        <taxon>Multicrustacea</taxon>
        <taxon>Malacostraca</taxon>
        <taxon>Eumalacostraca</taxon>
        <taxon>Peracarida</taxon>
        <taxon>Amphipoda</taxon>
        <taxon>Senticaudata</taxon>
        <taxon>Talitrida</taxon>
        <taxon>Talitroidea</taxon>
        <taxon>Hyalellidae</taxon>
        <taxon>Hyalella</taxon>
    </lineage>
</organism>
<dbReference type="SMART" id="SM00353">
    <property type="entry name" value="HLH"/>
    <property type="match status" value="1"/>
</dbReference>
<dbReference type="GO" id="GO:0046982">
    <property type="term" value="F:protein heterodimerization activity"/>
    <property type="evidence" value="ECO:0007669"/>
    <property type="project" value="UniProtKB-ARBA"/>
</dbReference>
<accession>A0A979FP95</accession>
<evidence type="ECO:0000256" key="1">
    <source>
        <dbReference type="ARBA" id="ARBA00004123"/>
    </source>
</evidence>
<dbReference type="RefSeq" id="XP_047738909.1">
    <property type="nucleotide sequence ID" value="XM_047882953.1"/>
</dbReference>
<protein>
    <submittedName>
        <fullName evidence="10">Uncharacterized protein LOC108680488</fullName>
    </submittedName>
</protein>
<evidence type="ECO:0000259" key="8">
    <source>
        <dbReference type="PROSITE" id="PS50888"/>
    </source>
</evidence>
<dbReference type="InterPro" id="IPR036638">
    <property type="entry name" value="HLH_DNA-bd_sf"/>
</dbReference>
<dbReference type="GO" id="GO:0045944">
    <property type="term" value="P:positive regulation of transcription by RNA polymerase II"/>
    <property type="evidence" value="ECO:0007669"/>
    <property type="project" value="TreeGrafter"/>
</dbReference>
<keyword evidence="7" id="KW-0539">Nucleus</keyword>
<evidence type="ECO:0000256" key="6">
    <source>
        <dbReference type="ARBA" id="ARBA00023163"/>
    </source>
</evidence>
<reference evidence="10" key="1">
    <citation type="submission" date="2025-08" db="UniProtKB">
        <authorList>
            <consortium name="RefSeq"/>
        </authorList>
    </citation>
    <scope>IDENTIFICATION</scope>
    <source>
        <tissue evidence="10">Whole organism</tissue>
    </source>
</reference>
<dbReference type="FunFam" id="4.10.280.10:FF:000025">
    <property type="entry name" value="protein atonal homolog 7"/>
    <property type="match status" value="1"/>
</dbReference>
<dbReference type="GO" id="GO:0016360">
    <property type="term" value="P:sensory organ precursor cell fate determination"/>
    <property type="evidence" value="ECO:0007669"/>
    <property type="project" value="UniProtKB-ARBA"/>
</dbReference>
<dbReference type="GO" id="GO:0005634">
    <property type="term" value="C:nucleus"/>
    <property type="evidence" value="ECO:0007669"/>
    <property type="project" value="UniProtKB-SubCell"/>
</dbReference>
<comment type="subcellular location">
    <subcellularLocation>
        <location evidence="1">Nucleus</location>
    </subcellularLocation>
</comment>
<keyword evidence="6" id="KW-0804">Transcription</keyword>
<dbReference type="OrthoDB" id="6161578at2759"/>
<name>A0A979FP95_HYAAZ</name>
<dbReference type="CDD" id="cd19715">
    <property type="entry name" value="bHLH_TS_amos_like"/>
    <property type="match status" value="1"/>
</dbReference>
<keyword evidence="9" id="KW-1185">Reference proteome</keyword>
<dbReference type="Proteomes" id="UP000694843">
    <property type="component" value="Unplaced"/>
</dbReference>
<evidence type="ECO:0000256" key="4">
    <source>
        <dbReference type="ARBA" id="ARBA00022902"/>
    </source>
</evidence>
<sequence length="331" mass="36615">MAVSVCVASSDSQRARFLQNIDSPGKGTVISSAVGNPQNQYFELDNEVTPIFCRNYIAVTEKHSLTDSDQTKDNRKMSLGVSSYEDIQDSNAHSKEFGQHVLNSMPESPNMHDDTKSGLFDNINFKDSLPATSQYFFATVPPYAVESSFYSSQNSAQSLESPGLPSMYSPSTRSSLSPCLSDCSTSPPPLGATSWSYGASEETHPALIDPIYTADKRLLKQKQYNLQFIAETETNKVANKLKIYSTGPFCSSLSSPATFKRQGGNLTSREVLKKRRLAANARERRRMTGLNEAFDRLREVVPALTGDQKLSKFETLQMAQTYINALLDLLH</sequence>
<dbReference type="GO" id="GO:0070888">
    <property type="term" value="F:E-box binding"/>
    <property type="evidence" value="ECO:0007669"/>
    <property type="project" value="TreeGrafter"/>
</dbReference>
<keyword evidence="4" id="KW-0524">Neurogenesis</keyword>
<evidence type="ECO:0000313" key="9">
    <source>
        <dbReference type="Proteomes" id="UP000694843"/>
    </source>
</evidence>
<dbReference type="PANTHER" id="PTHR19290:SF162">
    <property type="entry name" value="TRANSCRIPTION FACTOR ATOH7"/>
    <property type="match status" value="1"/>
</dbReference>
<feature type="domain" description="BHLH" evidence="8">
    <location>
        <begin position="274"/>
        <end position="326"/>
    </location>
</feature>
<evidence type="ECO:0000256" key="3">
    <source>
        <dbReference type="ARBA" id="ARBA00022782"/>
    </source>
</evidence>
<keyword evidence="2" id="KW-0217">Developmental protein</keyword>
<dbReference type="AlphaFoldDB" id="A0A979FP95"/>
<dbReference type="GO" id="GO:0061564">
    <property type="term" value="P:axon development"/>
    <property type="evidence" value="ECO:0007669"/>
    <property type="project" value="TreeGrafter"/>
</dbReference>